<feature type="domain" description="Ice-binding protein C-terminal" evidence="2">
    <location>
        <begin position="176"/>
        <end position="197"/>
    </location>
</feature>
<name>A0A178K2Y7_9GAMM</name>
<dbReference type="NCBIfam" id="TIGR02595">
    <property type="entry name" value="PEP_CTERM"/>
    <property type="match status" value="1"/>
</dbReference>
<keyword evidence="4" id="KW-1185">Reference proteome</keyword>
<reference evidence="3 4" key="1">
    <citation type="submission" date="2016-03" db="EMBL/GenBank/DDBJ databases">
        <title>Photobacterium proteolyticum sp. nov. a protease producing bacterium isolated from ocean sediments of Laizhou Bay.</title>
        <authorList>
            <person name="Li Y."/>
        </authorList>
    </citation>
    <scope>NUCLEOTIDE SEQUENCE [LARGE SCALE GENOMIC DNA]</scope>
    <source>
        <strain evidence="3 4">R-40508</strain>
    </source>
</reference>
<feature type="signal peptide" evidence="1">
    <location>
        <begin position="1"/>
        <end position="24"/>
    </location>
</feature>
<evidence type="ECO:0000256" key="1">
    <source>
        <dbReference type="SAM" id="SignalP"/>
    </source>
</evidence>
<proteinExistence type="predicted"/>
<organism evidence="3 4">
    <name type="scientific">Photobacterium jeanii</name>
    <dbReference type="NCBI Taxonomy" id="858640"/>
    <lineage>
        <taxon>Bacteria</taxon>
        <taxon>Pseudomonadati</taxon>
        <taxon>Pseudomonadota</taxon>
        <taxon>Gammaproteobacteria</taxon>
        <taxon>Vibrionales</taxon>
        <taxon>Vibrionaceae</taxon>
        <taxon>Photobacterium</taxon>
    </lineage>
</organism>
<evidence type="ECO:0000259" key="2">
    <source>
        <dbReference type="Pfam" id="PF07589"/>
    </source>
</evidence>
<dbReference type="EMBL" id="LVHF01000033">
    <property type="protein sequence ID" value="OAN11467.1"/>
    <property type="molecule type" value="Genomic_DNA"/>
</dbReference>
<dbReference type="AlphaFoldDB" id="A0A178K2Y7"/>
<protein>
    <recommendedName>
        <fullName evidence="2">Ice-binding protein C-terminal domain-containing protein</fullName>
    </recommendedName>
</protein>
<evidence type="ECO:0000313" key="4">
    <source>
        <dbReference type="Proteomes" id="UP000078503"/>
    </source>
</evidence>
<dbReference type="Proteomes" id="UP000078503">
    <property type="component" value="Unassembled WGS sequence"/>
</dbReference>
<comment type="caution">
    <text evidence="3">The sequence shown here is derived from an EMBL/GenBank/DDBJ whole genome shotgun (WGS) entry which is preliminary data.</text>
</comment>
<dbReference type="InterPro" id="IPR013424">
    <property type="entry name" value="Ice-binding_C"/>
</dbReference>
<feature type="chain" id="PRO_5008089901" description="Ice-binding protein C-terminal domain-containing protein" evidence="1">
    <location>
        <begin position="25"/>
        <end position="201"/>
    </location>
</feature>
<accession>A0A178K2Y7</accession>
<keyword evidence="1" id="KW-0732">Signal</keyword>
<evidence type="ECO:0000313" key="3">
    <source>
        <dbReference type="EMBL" id="OAN11467.1"/>
    </source>
</evidence>
<gene>
    <name evidence="3" type="ORF">A3K86_21250</name>
</gene>
<dbReference type="Pfam" id="PF07589">
    <property type="entry name" value="PEP-CTERM"/>
    <property type="match status" value="1"/>
</dbReference>
<dbReference type="RefSeq" id="WP_068336318.1">
    <property type="nucleotide sequence ID" value="NZ_LVHF01000033.1"/>
</dbReference>
<sequence>MDFKKGLIATAIICSSLVAANAQAAILDIFDGSGAGENRADWEAAVGAFSEEDFTGFNNDGSEDFVITAQGGGHTDFGFANDRLNDRLVSGSSTTITFDYPILAFGANWDLSPAGQGLGIEITAGGTTLTTEIPANFTGQFFGFTSDMEISSVVLRSGSQPGIAETYNADNFVYKVPEPASLALLGIGLAGLGFSRRKKNS</sequence>